<gene>
    <name evidence="1" type="ORF">CP975_00400</name>
</gene>
<evidence type="ECO:0000313" key="1">
    <source>
        <dbReference type="EMBL" id="QEV16184.1"/>
    </source>
</evidence>
<dbReference type="RefSeq" id="WP_055530874.1">
    <property type="nucleotide sequence ID" value="NZ_CP023695.1"/>
</dbReference>
<dbReference type="EMBL" id="CP023695">
    <property type="protein sequence ID" value="QEV16184.1"/>
    <property type="molecule type" value="Genomic_DNA"/>
</dbReference>
<accession>A0A5J6HD58</accession>
<keyword evidence="2" id="KW-1185">Reference proteome</keyword>
<dbReference type="Proteomes" id="UP000326553">
    <property type="component" value="Chromosome"/>
</dbReference>
<protein>
    <submittedName>
        <fullName evidence="1">Uncharacterized protein</fullName>
    </submittedName>
</protein>
<dbReference type="AlphaFoldDB" id="A0A5J6HD58"/>
<sequence length="88" mass="9227">MHQIPAQITVTKPPAVTDSRNKLLAAMGAEAQYAAEKSAGQAPAALVELARAYALVTSSRDALLSQEDKGASFRDCGPHGERAFCSVL</sequence>
<organism evidence="1 2">
    <name type="scientific">Streptomyces alboniger</name>
    <dbReference type="NCBI Taxonomy" id="132473"/>
    <lineage>
        <taxon>Bacteria</taxon>
        <taxon>Bacillati</taxon>
        <taxon>Actinomycetota</taxon>
        <taxon>Actinomycetes</taxon>
        <taxon>Kitasatosporales</taxon>
        <taxon>Streptomycetaceae</taxon>
        <taxon>Streptomyces</taxon>
        <taxon>Streptomyces aurantiacus group</taxon>
    </lineage>
</organism>
<reference evidence="1 2" key="1">
    <citation type="submission" date="2017-09" db="EMBL/GenBank/DDBJ databases">
        <authorList>
            <person name="Lee N."/>
            <person name="Cho B.-K."/>
        </authorList>
    </citation>
    <scope>NUCLEOTIDE SEQUENCE [LARGE SCALE GENOMIC DNA]</scope>
    <source>
        <strain evidence="1 2">ATCC 12461</strain>
    </source>
</reference>
<name>A0A5J6HD58_STRAD</name>
<proteinExistence type="predicted"/>
<evidence type="ECO:0000313" key="2">
    <source>
        <dbReference type="Proteomes" id="UP000326553"/>
    </source>
</evidence>
<dbReference type="KEGG" id="salw:CP975_00400"/>